<keyword evidence="2" id="KW-1185">Reference proteome</keyword>
<dbReference type="EMBL" id="AZNH01000033">
    <property type="protein sequence ID" value="KID85186.1"/>
    <property type="molecule type" value="Genomic_DNA"/>
</dbReference>
<sequence>MIHFHDVWRIPEIKFVERGLLNGWNQTYICHCDSRSNREASRACPLGFHEQGFIGSEAVVEYDLDKGNLVIKLATNFSHTLANARVTWWLYIAGDDVYKVPNQSALLRLTDRRQQRVAIRESLFKVLQNGNGLADTRLPAAGSNQWLQSALGRSRWGLVRFGIRPAAARL</sequence>
<name>A0A0B4H5Z1_METGA</name>
<comment type="caution">
    <text evidence="1">The sequence shown here is derived from an EMBL/GenBank/DDBJ whole genome shotgun (WGS) entry which is preliminary data.</text>
</comment>
<dbReference type="AlphaFoldDB" id="A0A0B4H5Z1"/>
<accession>A0A0B4H5Z1</accession>
<dbReference type="Proteomes" id="UP000031192">
    <property type="component" value="Unassembled WGS sequence"/>
</dbReference>
<proteinExistence type="predicted"/>
<protein>
    <submittedName>
        <fullName evidence="1">Uncharacterized protein</fullName>
    </submittedName>
</protein>
<evidence type="ECO:0000313" key="1">
    <source>
        <dbReference type="EMBL" id="KID85186.1"/>
    </source>
</evidence>
<evidence type="ECO:0000313" key="2">
    <source>
        <dbReference type="Proteomes" id="UP000031192"/>
    </source>
</evidence>
<organism evidence="1 2">
    <name type="scientific">Metarhizium guizhouense (strain ARSEF 977)</name>
    <dbReference type="NCBI Taxonomy" id="1276136"/>
    <lineage>
        <taxon>Eukaryota</taxon>
        <taxon>Fungi</taxon>
        <taxon>Dikarya</taxon>
        <taxon>Ascomycota</taxon>
        <taxon>Pezizomycotina</taxon>
        <taxon>Sordariomycetes</taxon>
        <taxon>Hypocreomycetidae</taxon>
        <taxon>Hypocreales</taxon>
        <taxon>Clavicipitaceae</taxon>
        <taxon>Metarhizium</taxon>
    </lineage>
</organism>
<reference evidence="1 2" key="1">
    <citation type="journal article" date="2014" name="Proc. Natl. Acad. Sci. U.S.A.">
        <title>Trajectory and genomic determinants of fungal-pathogen speciation and host adaptation.</title>
        <authorList>
            <person name="Hu X."/>
            <person name="Xiao G."/>
            <person name="Zheng P."/>
            <person name="Shang Y."/>
            <person name="Su Y."/>
            <person name="Zhang X."/>
            <person name="Liu X."/>
            <person name="Zhan S."/>
            <person name="St Leger R.J."/>
            <person name="Wang C."/>
        </authorList>
    </citation>
    <scope>NUCLEOTIDE SEQUENCE [LARGE SCALE GENOMIC DNA]</scope>
    <source>
        <strain evidence="1 2">ARSEF 977</strain>
    </source>
</reference>
<gene>
    <name evidence="1" type="ORF">MGU_07608</name>
</gene>
<dbReference type="HOGENOM" id="CLU_1571011_0_0_1"/>